<dbReference type="Proteomes" id="UP000011922">
    <property type="component" value="Unassembled WGS sequence"/>
</dbReference>
<proteinExistence type="predicted"/>
<reference evidence="2 3" key="1">
    <citation type="journal article" date="2013" name="Genome Announc.">
        <title>Draft Genome Sequence for Desulfovibrio africanus Strain PCS.</title>
        <authorList>
            <person name="Brown S.D."/>
            <person name="Utturkar S.M."/>
            <person name="Arkin A.P."/>
            <person name="Deutschbauer A.M."/>
            <person name="Elias D.A."/>
            <person name="Hazen T.C."/>
            <person name="Chakraborty R."/>
        </authorList>
    </citation>
    <scope>NUCLEOTIDE SEQUENCE [LARGE SCALE GENOMIC DNA]</scope>
    <source>
        <strain evidence="2 3">PCS</strain>
    </source>
</reference>
<gene>
    <name evidence="2" type="ORF">PCS_02603</name>
</gene>
<comment type="caution">
    <text evidence="2">The sequence shown here is derived from an EMBL/GenBank/DDBJ whole genome shotgun (WGS) entry which is preliminary data.</text>
</comment>
<feature type="region of interest" description="Disordered" evidence="1">
    <location>
        <begin position="48"/>
        <end position="91"/>
    </location>
</feature>
<accession>M5Q0C8</accession>
<dbReference type="AlphaFoldDB" id="M5Q0C8"/>
<dbReference type="PATRIC" id="fig|1262666.3.peg.2643"/>
<organism evidence="2 3">
    <name type="scientific">Desulfocurvibacter africanus PCS</name>
    <dbReference type="NCBI Taxonomy" id="1262666"/>
    <lineage>
        <taxon>Bacteria</taxon>
        <taxon>Pseudomonadati</taxon>
        <taxon>Thermodesulfobacteriota</taxon>
        <taxon>Desulfovibrionia</taxon>
        <taxon>Desulfovibrionales</taxon>
        <taxon>Desulfovibrionaceae</taxon>
        <taxon>Desulfocurvibacter</taxon>
    </lineage>
</organism>
<dbReference type="EMBL" id="AOSV01000029">
    <property type="protein sequence ID" value="EMG36591.1"/>
    <property type="molecule type" value="Genomic_DNA"/>
</dbReference>
<evidence type="ECO:0000313" key="3">
    <source>
        <dbReference type="Proteomes" id="UP000011922"/>
    </source>
</evidence>
<name>M5Q0C8_DESAF</name>
<evidence type="ECO:0000256" key="1">
    <source>
        <dbReference type="SAM" id="MobiDB-lite"/>
    </source>
</evidence>
<sequence length="91" mass="10392">MIDRMNAVRIVTKAELLKFLDETEWSATQLAKAAGLCTQAITRVTRGQRKRLGPDASEKVTPFLYGEKRPMKDDRRTSERRKADRRKGEAA</sequence>
<feature type="compositionally biased region" description="Basic and acidic residues" evidence="1">
    <location>
        <begin position="66"/>
        <end position="91"/>
    </location>
</feature>
<evidence type="ECO:0000313" key="2">
    <source>
        <dbReference type="EMBL" id="EMG36591.1"/>
    </source>
</evidence>
<protein>
    <submittedName>
        <fullName evidence="2">Uncharacterized protein</fullName>
    </submittedName>
</protein>